<organism evidence="1">
    <name type="scientific">marine metagenome</name>
    <dbReference type="NCBI Taxonomy" id="408172"/>
    <lineage>
        <taxon>unclassified sequences</taxon>
        <taxon>metagenomes</taxon>
        <taxon>ecological metagenomes</taxon>
    </lineage>
</organism>
<accession>A0A382E966</accession>
<name>A0A382E966_9ZZZZ</name>
<dbReference type="EMBL" id="UINC01043003">
    <property type="protein sequence ID" value="SVB46397.1"/>
    <property type="molecule type" value="Genomic_DNA"/>
</dbReference>
<reference evidence="1" key="1">
    <citation type="submission" date="2018-05" db="EMBL/GenBank/DDBJ databases">
        <authorList>
            <person name="Lanie J.A."/>
            <person name="Ng W.-L."/>
            <person name="Kazmierczak K.M."/>
            <person name="Andrzejewski T.M."/>
            <person name="Davidsen T.M."/>
            <person name="Wayne K.J."/>
            <person name="Tettelin H."/>
            <person name="Glass J.I."/>
            <person name="Rusch D."/>
            <person name="Podicherti R."/>
            <person name="Tsui H.-C.T."/>
            <person name="Winkler M.E."/>
        </authorList>
    </citation>
    <scope>NUCLEOTIDE SEQUENCE</scope>
</reference>
<proteinExistence type="predicted"/>
<dbReference type="AlphaFoldDB" id="A0A382E966"/>
<gene>
    <name evidence="1" type="ORF">METZ01_LOCUS199251</name>
</gene>
<sequence length="535" mass="58830">MFNLSNILSKTPFNLSDGEKKKLLDTGAQVREQAENLTAKVQANLPEIEGQLDGLQSGAMQMVADFKGSPEVTNLLGQLEGQGKDILKAVKLEALPAAETFGKELLNSGLVSELSDGISNLTRNNSIPFFLNRDDFDEGEEIETKIPKADDKSKVAEKKTKKNRYVKNPLEVFTSVNYQLSMGVLSNEELADPDNTYLKNKGPQVMILKSGGGTRTLGDRKALTAFERQDSGGRVEYFMEDLEIDAVISPNPKVRTASLNKFSFKIIEPYSMGQFLETLHIASLQAGHANYIGAPMLIMIDWVGYDDKGNVKRLSSMEGQDKRYLPIMLSNADFKVTQSGSEYNMQGISYNDSMLTDEVQKIPTDITVKGGTLNELLQTSSTSLTAQLNTTLLKRESKDELAYADEYVVLFPKDRASASNVVNDNVETTATQEGVHRSLTEARKKYNLDPSSGTNIAALKKAISLNTFDYETWTKKILGVSIRRGNQSETLKDKAAQPANTNAIGSASIIFTVLQKGQPGNPTDGFTYNSDKDVY</sequence>
<feature type="non-terminal residue" evidence="1">
    <location>
        <position position="535"/>
    </location>
</feature>
<protein>
    <submittedName>
        <fullName evidence="1">Uncharacterized protein</fullName>
    </submittedName>
</protein>
<evidence type="ECO:0000313" key="1">
    <source>
        <dbReference type="EMBL" id="SVB46397.1"/>
    </source>
</evidence>